<keyword evidence="3" id="KW-1185">Reference proteome</keyword>
<feature type="transmembrane region" description="Helical" evidence="1">
    <location>
        <begin position="92"/>
        <end position="114"/>
    </location>
</feature>
<proteinExistence type="predicted"/>
<dbReference type="RefSeq" id="WP_124563428.1">
    <property type="nucleotide sequence ID" value="NZ_JARRRY010000001.1"/>
</dbReference>
<dbReference type="Proteomes" id="UP001218246">
    <property type="component" value="Unassembled WGS sequence"/>
</dbReference>
<accession>A0ABT6H268</accession>
<evidence type="ECO:0000256" key="1">
    <source>
        <dbReference type="SAM" id="Phobius"/>
    </source>
</evidence>
<dbReference type="EMBL" id="JARULN010000002">
    <property type="protein sequence ID" value="MDG5753343.1"/>
    <property type="molecule type" value="Genomic_DNA"/>
</dbReference>
<evidence type="ECO:0000313" key="2">
    <source>
        <dbReference type="EMBL" id="MDG5753343.1"/>
    </source>
</evidence>
<reference evidence="2 3" key="1">
    <citation type="submission" date="2023-04" db="EMBL/GenBank/DDBJ databases">
        <title>Ectobacillus antri isolated from activated sludge.</title>
        <authorList>
            <person name="Yan P."/>
            <person name="Liu X."/>
        </authorList>
    </citation>
    <scope>NUCLEOTIDE SEQUENCE [LARGE SCALE GENOMIC DNA]</scope>
    <source>
        <strain evidence="2 3">C18H</strain>
    </source>
</reference>
<sequence>MNNHKNQSKPTSLAKKAIQIGLFAGLFWGLVWYFFHIFSFTNVGPNHLLMPFALGKWKEGVWGNLSGVIVMTILSILLAILYGAFFKKFQGVIPGVIQGLILWSILFFGIGFLSPVVDMPFELSRATLVTTICIFILHGVFIAYSVSFEASEQKLTGVGKEANYSNK</sequence>
<gene>
    <name evidence="2" type="ORF">P6P90_04950</name>
</gene>
<evidence type="ECO:0000313" key="3">
    <source>
        <dbReference type="Proteomes" id="UP001218246"/>
    </source>
</evidence>
<feature type="transmembrane region" description="Helical" evidence="1">
    <location>
        <begin position="126"/>
        <end position="146"/>
    </location>
</feature>
<keyword evidence="1" id="KW-0812">Transmembrane</keyword>
<keyword evidence="1" id="KW-1133">Transmembrane helix</keyword>
<comment type="caution">
    <text evidence="2">The sequence shown here is derived from an EMBL/GenBank/DDBJ whole genome shotgun (WGS) entry which is preliminary data.</text>
</comment>
<feature type="transmembrane region" description="Helical" evidence="1">
    <location>
        <begin position="20"/>
        <end position="41"/>
    </location>
</feature>
<protein>
    <submittedName>
        <fullName evidence="2">YqhR family membrane protein</fullName>
    </submittedName>
</protein>
<organism evidence="2 3">
    <name type="scientific">Ectobacillus antri</name>
    <dbReference type="NCBI Taxonomy" id="2486280"/>
    <lineage>
        <taxon>Bacteria</taxon>
        <taxon>Bacillati</taxon>
        <taxon>Bacillota</taxon>
        <taxon>Bacilli</taxon>
        <taxon>Bacillales</taxon>
        <taxon>Bacillaceae</taxon>
        <taxon>Ectobacillus</taxon>
    </lineage>
</organism>
<keyword evidence="1" id="KW-0472">Membrane</keyword>
<name>A0ABT6H268_9BACI</name>
<dbReference type="InterPro" id="IPR024563">
    <property type="entry name" value="YqhR"/>
</dbReference>
<dbReference type="Pfam" id="PF11085">
    <property type="entry name" value="YqhR"/>
    <property type="match status" value="1"/>
</dbReference>
<feature type="transmembrane region" description="Helical" evidence="1">
    <location>
        <begin position="61"/>
        <end position="85"/>
    </location>
</feature>